<gene>
    <name evidence="2" type="ORF">LAESUDRAFT_667911</name>
</gene>
<evidence type="ECO:0000313" key="2">
    <source>
        <dbReference type="EMBL" id="KZS99488.1"/>
    </source>
</evidence>
<protein>
    <recommendedName>
        <fullName evidence="1">DEAD/DEAH-box helicase domain-containing protein</fullName>
    </recommendedName>
</protein>
<dbReference type="AlphaFoldDB" id="A0A165AR00"/>
<dbReference type="RefSeq" id="XP_040757229.1">
    <property type="nucleotide sequence ID" value="XM_040905347.1"/>
</dbReference>
<proteinExistence type="predicted"/>
<keyword evidence="3" id="KW-1185">Reference proteome</keyword>
<accession>A0A165AR00</accession>
<dbReference type="InterPro" id="IPR027417">
    <property type="entry name" value="P-loop_NTPase"/>
</dbReference>
<dbReference type="Pfam" id="PF00270">
    <property type="entry name" value="DEAD"/>
    <property type="match status" value="1"/>
</dbReference>
<dbReference type="GeneID" id="63822377"/>
<dbReference type="OrthoDB" id="2768829at2759"/>
<dbReference type="GO" id="GO:0003676">
    <property type="term" value="F:nucleic acid binding"/>
    <property type="evidence" value="ECO:0007669"/>
    <property type="project" value="InterPro"/>
</dbReference>
<feature type="domain" description="DEAD/DEAH-box helicase" evidence="1">
    <location>
        <begin position="629"/>
        <end position="693"/>
    </location>
</feature>
<feature type="non-terminal residue" evidence="2">
    <location>
        <position position="1"/>
    </location>
</feature>
<organism evidence="2 3">
    <name type="scientific">Laetiporus sulphureus 93-53</name>
    <dbReference type="NCBI Taxonomy" id="1314785"/>
    <lineage>
        <taxon>Eukaryota</taxon>
        <taxon>Fungi</taxon>
        <taxon>Dikarya</taxon>
        <taxon>Basidiomycota</taxon>
        <taxon>Agaricomycotina</taxon>
        <taxon>Agaricomycetes</taxon>
        <taxon>Polyporales</taxon>
        <taxon>Laetiporus</taxon>
    </lineage>
</organism>
<dbReference type="Proteomes" id="UP000076871">
    <property type="component" value="Unassembled WGS sequence"/>
</dbReference>
<dbReference type="STRING" id="1314785.A0A165AR00"/>
<dbReference type="InParanoid" id="A0A165AR00"/>
<reference evidence="2 3" key="1">
    <citation type="journal article" date="2016" name="Mol. Biol. Evol.">
        <title>Comparative Genomics of Early-Diverging Mushroom-Forming Fungi Provides Insights into the Origins of Lignocellulose Decay Capabilities.</title>
        <authorList>
            <person name="Nagy L.G."/>
            <person name="Riley R."/>
            <person name="Tritt A."/>
            <person name="Adam C."/>
            <person name="Daum C."/>
            <person name="Floudas D."/>
            <person name="Sun H."/>
            <person name="Yadav J.S."/>
            <person name="Pangilinan J."/>
            <person name="Larsson K.H."/>
            <person name="Matsuura K."/>
            <person name="Barry K."/>
            <person name="Labutti K."/>
            <person name="Kuo R."/>
            <person name="Ohm R.A."/>
            <person name="Bhattacharya S.S."/>
            <person name="Shirouzu T."/>
            <person name="Yoshinaga Y."/>
            <person name="Martin F.M."/>
            <person name="Grigoriev I.V."/>
            <person name="Hibbett D.S."/>
        </authorList>
    </citation>
    <scope>NUCLEOTIDE SEQUENCE [LARGE SCALE GENOMIC DNA]</scope>
    <source>
        <strain evidence="2 3">93-53</strain>
    </source>
</reference>
<dbReference type="InterPro" id="IPR011545">
    <property type="entry name" value="DEAD/DEAH_box_helicase_dom"/>
</dbReference>
<sequence>ALHRLWYHLVGCPAPDSQINKWKCPVVCWLALSSVKADGRFMDAAEYTPLLARWEYLMRQTQLYHATIVYQTQPQPRIKEFDEILAEFCKKNLIEGVPSPYNTVREHQHFASALVKRTAAPPRITWSPDMAKITCDGHTLEMACLRSGLNAIATFIEDHFQSLLLGNTIKPHVPEDMVEDMADKRVGLSWVEKPNLLDRPYPLLEILQHHPDYKICYIDAQENFHWNRAGMIAARQEFSCINEALSILCFMLPAPPPRGTEFTDTRLRNAQIQRNIYKDHGTWIVHIHVKTSSLTQSLSWIPTLCPKRLSTLLDFYCLVIRPIEVLIAHEMEGEAGVLLHHEFLFCQDGHHIDSRHFSRSLERFSERYMKEAFTIHTWRHMAIAIQREFLGDLDLSGDHMGDLLSNHGTAQARKTYAREHGDLPFLTSDAMWDSRLICEQWHDILGWGKNIPPLPKRLYRSAASASIIHNPASPSSSSQLNAVNLENLVNAAVKVAIGDLKFDIQNMLIDAIAHHSASNLVKEASSSNHALIHQASIDQHSSISHLSPVLQSPPHHQAHFSVIDEVEALYAGTVDAQPSPRVDWYTSYNAFKDALGSRLQLSTVDDQQTSKCLRVALKDNNAQFKSTEQLKLLHYVLQAECHIVAVLPTGGGKSLAWEVPSMLKEKKTITVILIPFLPLIHDMLRRAQQKGISACKWNPMIPPSNDVRCLFASYECVGSKQFIWYVLNSMHHLHCTNIIF</sequence>
<evidence type="ECO:0000259" key="1">
    <source>
        <dbReference type="Pfam" id="PF00270"/>
    </source>
</evidence>
<dbReference type="SUPFAM" id="SSF52540">
    <property type="entry name" value="P-loop containing nucleoside triphosphate hydrolases"/>
    <property type="match status" value="1"/>
</dbReference>
<evidence type="ECO:0000313" key="3">
    <source>
        <dbReference type="Proteomes" id="UP000076871"/>
    </source>
</evidence>
<dbReference type="GO" id="GO:0005524">
    <property type="term" value="F:ATP binding"/>
    <property type="evidence" value="ECO:0007669"/>
    <property type="project" value="InterPro"/>
</dbReference>
<dbReference type="EMBL" id="KV427834">
    <property type="protein sequence ID" value="KZS99488.1"/>
    <property type="molecule type" value="Genomic_DNA"/>
</dbReference>
<dbReference type="Gene3D" id="3.40.50.300">
    <property type="entry name" value="P-loop containing nucleotide triphosphate hydrolases"/>
    <property type="match status" value="1"/>
</dbReference>
<name>A0A165AR00_9APHY</name>